<dbReference type="InterPro" id="IPR000847">
    <property type="entry name" value="LysR_HTH_N"/>
</dbReference>
<dbReference type="SUPFAM" id="SSF53850">
    <property type="entry name" value="Periplasmic binding protein-like II"/>
    <property type="match status" value="1"/>
</dbReference>
<dbReference type="Gene3D" id="1.10.10.10">
    <property type="entry name" value="Winged helix-like DNA-binding domain superfamily/Winged helix DNA-binding domain"/>
    <property type="match status" value="1"/>
</dbReference>
<evidence type="ECO:0000256" key="1">
    <source>
        <dbReference type="ARBA" id="ARBA00009437"/>
    </source>
</evidence>
<keyword evidence="2" id="KW-0805">Transcription regulation</keyword>
<dbReference type="GO" id="GO:0003677">
    <property type="term" value="F:DNA binding"/>
    <property type="evidence" value="ECO:0007669"/>
    <property type="project" value="UniProtKB-KW"/>
</dbReference>
<dbReference type="InterPro" id="IPR036390">
    <property type="entry name" value="WH_DNA-bd_sf"/>
</dbReference>
<dbReference type="EMBL" id="UXAW01000119">
    <property type="protein sequence ID" value="VDC33605.1"/>
    <property type="molecule type" value="Genomic_DNA"/>
</dbReference>
<dbReference type="Gene3D" id="3.40.190.290">
    <property type="match status" value="1"/>
</dbReference>
<evidence type="ECO:0000259" key="5">
    <source>
        <dbReference type="PROSITE" id="PS50931"/>
    </source>
</evidence>
<sequence length="304" mass="33824">MLSLHALRVFVTAAECGGIRPAAERLNRTPSAVSMSLKQLEEELGAPLFIGDRKNVLTELGELVLEQAREVLIHFDGASAAMHAFAKRLVGHSRIGAVTSVSVALLPEAIRRMCDTFQGFTVQLRQMDSVRSHQAILEGVVDLAFATWLNPPEEVNFQPLFRDRLDVVCCEGHPLESLPRPLKWEDLAPWRFIHNDSYGTIRTPAFLGIATPSPIVAASVTNLIGMVRENVGISVLPRLCRHGTSGLSFIPVDDPTAFRVVGMLSRRNRPQQRATRNFAAFMREVVRERAERLEYEYIEPGASF</sequence>
<organism evidence="6 7">
    <name type="scientific">Pseudogemmobacter humi</name>
    <dbReference type="NCBI Taxonomy" id="2483812"/>
    <lineage>
        <taxon>Bacteria</taxon>
        <taxon>Pseudomonadati</taxon>
        <taxon>Pseudomonadota</taxon>
        <taxon>Alphaproteobacteria</taxon>
        <taxon>Rhodobacterales</taxon>
        <taxon>Paracoccaceae</taxon>
        <taxon>Pseudogemmobacter</taxon>
    </lineage>
</organism>
<dbReference type="Pfam" id="PF00126">
    <property type="entry name" value="HTH_1"/>
    <property type="match status" value="1"/>
</dbReference>
<comment type="similarity">
    <text evidence="1">Belongs to the LysR transcriptional regulatory family.</text>
</comment>
<dbReference type="OrthoDB" id="3252676at2"/>
<dbReference type="Proteomes" id="UP000277498">
    <property type="component" value="Unassembled WGS sequence"/>
</dbReference>
<keyword evidence="7" id="KW-1185">Reference proteome</keyword>
<protein>
    <submittedName>
        <fullName evidence="6">HTH-type transcriptional regulator GltC</fullName>
    </submittedName>
</protein>
<evidence type="ECO:0000256" key="4">
    <source>
        <dbReference type="ARBA" id="ARBA00023163"/>
    </source>
</evidence>
<dbReference type="GO" id="GO:0005829">
    <property type="term" value="C:cytosol"/>
    <property type="evidence" value="ECO:0007669"/>
    <property type="project" value="TreeGrafter"/>
</dbReference>
<dbReference type="Pfam" id="PF03466">
    <property type="entry name" value="LysR_substrate"/>
    <property type="match status" value="1"/>
</dbReference>
<gene>
    <name evidence="6" type="primary">gltC_2</name>
    <name evidence="6" type="ORF">XINFAN_03918</name>
</gene>
<keyword evidence="4" id="KW-0804">Transcription</keyword>
<reference evidence="6 7" key="1">
    <citation type="submission" date="2018-11" db="EMBL/GenBank/DDBJ databases">
        <authorList>
            <person name="Criscuolo A."/>
        </authorList>
    </citation>
    <scope>NUCLEOTIDE SEQUENCE [LARGE SCALE GENOMIC DNA]</scope>
    <source>
        <strain evidence="6">ACIP111625</strain>
    </source>
</reference>
<keyword evidence="3" id="KW-0238">DNA-binding</keyword>
<evidence type="ECO:0000313" key="6">
    <source>
        <dbReference type="EMBL" id="VDC33605.1"/>
    </source>
</evidence>
<dbReference type="PANTHER" id="PTHR30419:SF8">
    <property type="entry name" value="NITROGEN ASSIMILATION TRANSCRIPTIONAL ACTIVATOR-RELATED"/>
    <property type="match status" value="1"/>
</dbReference>
<evidence type="ECO:0000256" key="3">
    <source>
        <dbReference type="ARBA" id="ARBA00023125"/>
    </source>
</evidence>
<evidence type="ECO:0000256" key="2">
    <source>
        <dbReference type="ARBA" id="ARBA00023015"/>
    </source>
</evidence>
<name>A0A3P5XWR1_9RHOB</name>
<dbReference type="InterPro" id="IPR036388">
    <property type="entry name" value="WH-like_DNA-bd_sf"/>
</dbReference>
<proteinExistence type="inferred from homology"/>
<dbReference type="PANTHER" id="PTHR30419">
    <property type="entry name" value="HTH-TYPE TRANSCRIPTIONAL REGULATOR YBHD"/>
    <property type="match status" value="1"/>
</dbReference>
<evidence type="ECO:0000313" key="7">
    <source>
        <dbReference type="Proteomes" id="UP000277498"/>
    </source>
</evidence>
<dbReference type="InterPro" id="IPR005119">
    <property type="entry name" value="LysR_subst-bd"/>
</dbReference>
<dbReference type="GO" id="GO:0003700">
    <property type="term" value="F:DNA-binding transcription factor activity"/>
    <property type="evidence" value="ECO:0007669"/>
    <property type="project" value="InterPro"/>
</dbReference>
<dbReference type="InterPro" id="IPR050950">
    <property type="entry name" value="HTH-type_LysR_regulators"/>
</dbReference>
<dbReference type="RefSeq" id="WP_160144679.1">
    <property type="nucleotide sequence ID" value="NZ_UXAW01000119.1"/>
</dbReference>
<feature type="domain" description="HTH lysR-type" evidence="5">
    <location>
        <begin position="2"/>
        <end position="58"/>
    </location>
</feature>
<dbReference type="PROSITE" id="PS50931">
    <property type="entry name" value="HTH_LYSR"/>
    <property type="match status" value="1"/>
</dbReference>
<accession>A0A3P5XWR1</accession>
<dbReference type="AlphaFoldDB" id="A0A3P5XWR1"/>
<dbReference type="SUPFAM" id="SSF46785">
    <property type="entry name" value="Winged helix' DNA-binding domain"/>
    <property type="match status" value="1"/>
</dbReference>